<comment type="caution">
    <text evidence="3">The sequence shown here is derived from an EMBL/GenBank/DDBJ whole genome shotgun (WGS) entry which is preliminary data.</text>
</comment>
<evidence type="ECO:0000256" key="1">
    <source>
        <dbReference type="SAM" id="MobiDB-lite"/>
    </source>
</evidence>
<dbReference type="EMBL" id="JBBNAE010000008">
    <property type="protein sequence ID" value="KAK9102365.1"/>
    <property type="molecule type" value="Genomic_DNA"/>
</dbReference>
<evidence type="ECO:0000256" key="2">
    <source>
        <dbReference type="SAM" id="Phobius"/>
    </source>
</evidence>
<proteinExistence type="predicted"/>
<evidence type="ECO:0000313" key="4">
    <source>
        <dbReference type="Proteomes" id="UP001417504"/>
    </source>
</evidence>
<feature type="transmembrane region" description="Helical" evidence="2">
    <location>
        <begin position="153"/>
        <end position="172"/>
    </location>
</feature>
<dbReference type="AlphaFoldDB" id="A0AAP0F1U9"/>
<feature type="region of interest" description="Disordered" evidence="1">
    <location>
        <begin position="1"/>
        <end position="20"/>
    </location>
</feature>
<keyword evidence="4" id="KW-1185">Reference proteome</keyword>
<sequence>MHTRVNLPLTSQPGRGKLVSPHWQSWRRACDPLLDPDQRPPLSLHRAREDLRQLARGSMPIGRRLRGKSGNGAVPPEPDLILHVDSAMSTIIHSPSLHRRRRPRPALLRLGGVFHLSAPLLGCCSRYYALVVIPPVSVTASELLELKFRRIDILIVVFVPVYKFVGFLHYGFMHFVRFRYFGNEMNQNGDLDGLDEVGKDVKGIIVSGDDVKESKYKLQSSIAELKLLEKVL</sequence>
<keyword evidence="2" id="KW-0472">Membrane</keyword>
<protein>
    <submittedName>
        <fullName evidence="3">Uncharacterized protein</fullName>
    </submittedName>
</protein>
<reference evidence="3 4" key="1">
    <citation type="submission" date="2024-01" db="EMBL/GenBank/DDBJ databases">
        <title>Genome assemblies of Stephania.</title>
        <authorList>
            <person name="Yang L."/>
        </authorList>
    </citation>
    <scope>NUCLEOTIDE SEQUENCE [LARGE SCALE GENOMIC DNA]</scope>
    <source>
        <strain evidence="3">QJT</strain>
        <tissue evidence="3">Leaf</tissue>
    </source>
</reference>
<dbReference type="Proteomes" id="UP001417504">
    <property type="component" value="Unassembled WGS sequence"/>
</dbReference>
<feature type="transmembrane region" description="Helical" evidence="2">
    <location>
        <begin position="106"/>
        <end position="133"/>
    </location>
</feature>
<organism evidence="3 4">
    <name type="scientific">Stephania japonica</name>
    <dbReference type="NCBI Taxonomy" id="461633"/>
    <lineage>
        <taxon>Eukaryota</taxon>
        <taxon>Viridiplantae</taxon>
        <taxon>Streptophyta</taxon>
        <taxon>Embryophyta</taxon>
        <taxon>Tracheophyta</taxon>
        <taxon>Spermatophyta</taxon>
        <taxon>Magnoliopsida</taxon>
        <taxon>Ranunculales</taxon>
        <taxon>Menispermaceae</taxon>
        <taxon>Menispermoideae</taxon>
        <taxon>Cissampelideae</taxon>
        <taxon>Stephania</taxon>
    </lineage>
</organism>
<keyword evidence="2" id="KW-0812">Transmembrane</keyword>
<evidence type="ECO:0000313" key="3">
    <source>
        <dbReference type="EMBL" id="KAK9102365.1"/>
    </source>
</evidence>
<accession>A0AAP0F1U9</accession>
<keyword evidence="2" id="KW-1133">Transmembrane helix</keyword>
<gene>
    <name evidence="3" type="ORF">Sjap_019619</name>
</gene>
<name>A0AAP0F1U9_9MAGN</name>